<feature type="compositionally biased region" description="Polar residues" evidence="3">
    <location>
        <begin position="1021"/>
        <end position="1039"/>
    </location>
</feature>
<dbReference type="EMBL" id="JAWDGP010006834">
    <property type="protein sequence ID" value="KAK3734876.1"/>
    <property type="molecule type" value="Genomic_DNA"/>
</dbReference>
<feature type="compositionally biased region" description="Basic and acidic residues" evidence="3">
    <location>
        <begin position="623"/>
        <end position="637"/>
    </location>
</feature>
<feature type="region of interest" description="Disordered" evidence="3">
    <location>
        <begin position="1181"/>
        <end position="1373"/>
    </location>
</feature>
<dbReference type="SMART" id="SM00454">
    <property type="entry name" value="SAM"/>
    <property type="match status" value="1"/>
</dbReference>
<sequence>MLNAWPQRIKVQFYGYAYLWVKGRLAFGAVIRATYFTSPSFAAYISRTSCEAQHFPDDQLADIGLRASSYQFSRKSGDAFLEIKVILSTRVLGHLVRTADTESLNLRPLSTQEQLPRVVLLHRSSEGYGFVLRGAKSKLPTGGGFNDFAPTAEYPALQYLDSVDPGSQADRAGLKAGDFILEINNENVVRASHEHVVHLIRSSSDVLTLKVITVASSSDQPPSTPTSPLFQPSSPPDWRVTAQGQGQHYLQGQGYHVHPDTGAMTLPSRKKQAAPLPPQRDPRTSLSYSKGNSKSMAEGLAEIEKLDAAIAEFEGQESIRRHSLHGLIDSAGDPKIASVRASHSAKRVSVVDYDELLSGEPAVQPAGTTRPAREYISPAEARIKKYHKKTPPPVMERTRSTPNLAATIEDQVISSNGHLPYKTNAVITGNGPVGSWTKAKAAPPAPIAGGAIVSGRGPHQRPGAGNSTPELPDRLPVNTGRKGAPGGPPTPEVVRINTGAVKKSATNSNSPSSNGIYANVSGLVGQGSSFRPPPNSAGSVSSRQQENSGTLPPPPEHTILKTNTSVQNRRYQQMMHQDSITDEEGGSGSKGISFADQRVMEHAQQFIKKHPTATLLVTADIHASPKHEQDKVQKGEDVFEPEPDYEDSEDEEKHPVFVGNQMATSASRRESTPSVTSSTSSTSVVRQNRGSVTVISISSSSDKSKPLQKTIASPAVSSNNSSSHSPSPPQSSMVLNTRTSPSTSLASSRRSSAQSGVSGSEEVSARETSFFTAAQPPPAAPPPPPPGPPPPPPPPLPDYSPGGTLTLKGRKEAKADNSNPKPVLPTQVSSEDILAAVANRKSRIETVGPKVSVVKSPAPAKSSHELNQEALLAAVARRKSRMESEDKSLVEDIEAKLNRNKKLQAAKFNRSTSKVETSATPPTSSTTSAKESLTAPSTSGLASTSTTAAPVVSVSVNSAVPPKDTRSTVDLDVPSPREILSRFEPNKTKTSPAVLPKGIPPPSSAEPTQVIDFRSRLKPVATSNAGKSSPVSVTPQVPKSTIETSSTTSTKLVSTTNPSISESNSSTIAASKSTAPIPASKSTIATSAPIFSVKANSSKAPAPQPPAVQPKTSNKPAPATTTTTKSTAPSKDLSAQAKQGNISSPTSPPGSAADYIALAEKARQEYLKKKASGNIVATVSKKGPVEITPTGKKNLSQVALSKDIQKPKTNGTTPVSKANGKSPANLKETKSESTKPEQNGNVPVKGVTVDHSHTEHAVNGGRPISPPPGLIPPPPVGFQDAEDTASPPSIPRGVVIDIVPPPSSFEVGLPSPPPPPPASMVRQEDAASLVSSVSSLSTLSSEHGNSPSMKPGISIEDMIAPPPPPPPTFDDDLDLNDQDMSFIPPPPQFLEIDANANESKSLDKNSRPFVDKSVGAWSCLDVLDWLDSLGLPQYRTSFAKAHVDGSKLLDMGRTEFIALGVTQVGHRMNLERSVKKLNIAASTNL</sequence>
<keyword evidence="7" id="KW-1185">Reference proteome</keyword>
<dbReference type="PROSITE" id="PS50105">
    <property type="entry name" value="SAM_DOMAIN"/>
    <property type="match status" value="1"/>
</dbReference>
<proteinExistence type="predicted"/>
<feature type="compositionally biased region" description="Low complexity" evidence="3">
    <location>
        <begin position="739"/>
        <end position="762"/>
    </location>
</feature>
<dbReference type="PROSITE" id="PS50106">
    <property type="entry name" value="PDZ"/>
    <property type="match status" value="1"/>
</dbReference>
<feature type="region of interest" description="Disordered" evidence="3">
    <location>
        <begin position="620"/>
        <end position="827"/>
    </location>
</feature>
<dbReference type="Gene3D" id="1.10.150.50">
    <property type="entry name" value="Transcription Factor, Ets-1"/>
    <property type="match status" value="1"/>
</dbReference>
<feature type="compositionally biased region" description="Pro residues" evidence="3">
    <location>
        <begin position="775"/>
        <end position="798"/>
    </location>
</feature>
<feature type="compositionally biased region" description="Pro residues" evidence="3">
    <location>
        <begin position="1264"/>
        <end position="1276"/>
    </location>
</feature>
<dbReference type="GO" id="GO:0014069">
    <property type="term" value="C:postsynaptic density"/>
    <property type="evidence" value="ECO:0007669"/>
    <property type="project" value="UniProtKB-SubCell"/>
</dbReference>
<dbReference type="SUPFAM" id="SSF50156">
    <property type="entry name" value="PDZ domain-like"/>
    <property type="match status" value="1"/>
</dbReference>
<keyword evidence="1" id="KW-0770">Synapse</keyword>
<dbReference type="InterPro" id="IPR051569">
    <property type="entry name" value="SHANK"/>
</dbReference>
<dbReference type="InterPro" id="IPR001478">
    <property type="entry name" value="PDZ"/>
</dbReference>
<feature type="domain" description="PDZ" evidence="5">
    <location>
        <begin position="118"/>
        <end position="215"/>
    </location>
</feature>
<evidence type="ECO:0000256" key="3">
    <source>
        <dbReference type="SAM" id="MobiDB-lite"/>
    </source>
</evidence>
<reference evidence="6" key="1">
    <citation type="journal article" date="2023" name="G3 (Bethesda)">
        <title>A reference genome for the long-term kleptoplast-retaining sea slug Elysia crispata morphotype clarki.</title>
        <authorList>
            <person name="Eastman K.E."/>
            <person name="Pendleton A.L."/>
            <person name="Shaikh M.A."/>
            <person name="Suttiyut T."/>
            <person name="Ogas R."/>
            <person name="Tomko P."/>
            <person name="Gavelis G."/>
            <person name="Widhalm J.R."/>
            <person name="Wisecaver J.H."/>
        </authorList>
    </citation>
    <scope>NUCLEOTIDE SEQUENCE</scope>
    <source>
        <strain evidence="6">ECLA1</strain>
    </source>
</reference>
<dbReference type="PANTHER" id="PTHR24135">
    <property type="entry name" value="SH3 AND MULTIPLE ANKYRIN REPEAT DOMAINS PROTEIN"/>
    <property type="match status" value="1"/>
</dbReference>
<evidence type="ECO:0000256" key="2">
    <source>
        <dbReference type="ARBA" id="ARBA00034105"/>
    </source>
</evidence>
<dbReference type="InterPro" id="IPR036034">
    <property type="entry name" value="PDZ_sf"/>
</dbReference>
<dbReference type="PANTHER" id="PTHR24135:SF28">
    <property type="entry name" value="LD13733P"/>
    <property type="match status" value="1"/>
</dbReference>
<evidence type="ECO:0008006" key="8">
    <source>
        <dbReference type="Google" id="ProtNLM"/>
    </source>
</evidence>
<feature type="compositionally biased region" description="Low complexity" evidence="3">
    <location>
        <begin position="672"/>
        <end position="701"/>
    </location>
</feature>
<evidence type="ECO:0000259" key="5">
    <source>
        <dbReference type="PROSITE" id="PS50106"/>
    </source>
</evidence>
<dbReference type="SMART" id="SM00228">
    <property type="entry name" value="PDZ"/>
    <property type="match status" value="1"/>
</dbReference>
<dbReference type="CDD" id="cd06746">
    <property type="entry name" value="PDZ_SHANK1_3-like"/>
    <property type="match status" value="1"/>
</dbReference>
<comment type="subcellular location">
    <subcellularLocation>
        <location evidence="2">Postsynaptic density</location>
    </subcellularLocation>
</comment>
<accession>A0AAE0Y6R4</accession>
<protein>
    <recommendedName>
        <fullName evidence="8">SH3 and multiple ankyrin repeat domains protein 2</fullName>
    </recommendedName>
</protein>
<dbReference type="Proteomes" id="UP001283361">
    <property type="component" value="Unassembled WGS sequence"/>
</dbReference>
<name>A0AAE0Y6R4_9GAST</name>
<feature type="region of interest" description="Disordered" evidence="3">
    <location>
        <begin position="447"/>
        <end position="494"/>
    </location>
</feature>
<organism evidence="6 7">
    <name type="scientific">Elysia crispata</name>
    <name type="common">lettuce slug</name>
    <dbReference type="NCBI Taxonomy" id="231223"/>
    <lineage>
        <taxon>Eukaryota</taxon>
        <taxon>Metazoa</taxon>
        <taxon>Spiralia</taxon>
        <taxon>Lophotrochozoa</taxon>
        <taxon>Mollusca</taxon>
        <taxon>Gastropoda</taxon>
        <taxon>Heterobranchia</taxon>
        <taxon>Euthyneura</taxon>
        <taxon>Panpulmonata</taxon>
        <taxon>Sacoglossa</taxon>
        <taxon>Placobranchoidea</taxon>
        <taxon>Plakobranchidae</taxon>
        <taxon>Elysia</taxon>
    </lineage>
</organism>
<evidence type="ECO:0000256" key="1">
    <source>
        <dbReference type="ARBA" id="ARBA00023018"/>
    </source>
</evidence>
<feature type="compositionally biased region" description="Low complexity" evidence="3">
    <location>
        <begin position="1328"/>
        <end position="1341"/>
    </location>
</feature>
<dbReference type="GO" id="GO:0035255">
    <property type="term" value="F:ionotropic glutamate receptor binding"/>
    <property type="evidence" value="ECO:0007669"/>
    <property type="project" value="TreeGrafter"/>
</dbReference>
<feature type="compositionally biased region" description="Polar residues" evidence="3">
    <location>
        <begin position="536"/>
        <end position="550"/>
    </location>
</feature>
<feature type="compositionally biased region" description="Polar residues" evidence="3">
    <location>
        <begin position="1057"/>
        <end position="1083"/>
    </location>
</feature>
<dbReference type="Pfam" id="PF00595">
    <property type="entry name" value="PDZ"/>
    <property type="match status" value="1"/>
</dbReference>
<dbReference type="Gene3D" id="2.30.42.10">
    <property type="match status" value="1"/>
</dbReference>
<dbReference type="Pfam" id="PF00536">
    <property type="entry name" value="SAM_1"/>
    <property type="match status" value="1"/>
</dbReference>
<comment type="caution">
    <text evidence="6">The sequence shown here is derived from an EMBL/GenBank/DDBJ whole genome shotgun (WGS) entry which is preliminary data.</text>
</comment>
<feature type="compositionally biased region" description="Low complexity" evidence="3">
    <location>
        <begin position="917"/>
        <end position="962"/>
    </location>
</feature>
<feature type="region of interest" description="Disordered" evidence="3">
    <location>
        <begin position="258"/>
        <end position="292"/>
    </location>
</feature>
<feature type="compositionally biased region" description="Acidic residues" evidence="3">
    <location>
        <begin position="638"/>
        <end position="650"/>
    </location>
</feature>
<feature type="compositionally biased region" description="Polar residues" evidence="3">
    <location>
        <begin position="1207"/>
        <end position="1216"/>
    </location>
</feature>
<feature type="compositionally biased region" description="Polar residues" evidence="3">
    <location>
        <begin position="1136"/>
        <end position="1145"/>
    </location>
</feature>
<evidence type="ECO:0000259" key="4">
    <source>
        <dbReference type="PROSITE" id="PS50105"/>
    </source>
</evidence>
<feature type="compositionally biased region" description="Low complexity" evidence="3">
    <location>
        <begin position="1040"/>
        <end position="1056"/>
    </location>
</feature>
<feature type="region of interest" description="Disordered" evidence="3">
    <location>
        <begin position="898"/>
        <end position="1083"/>
    </location>
</feature>
<dbReference type="InterPro" id="IPR001660">
    <property type="entry name" value="SAM"/>
</dbReference>
<feature type="compositionally biased region" description="Polar residues" evidence="3">
    <location>
        <begin position="816"/>
        <end position="827"/>
    </location>
</feature>
<gene>
    <name evidence="6" type="ORF">RRG08_038902</name>
</gene>
<evidence type="ECO:0000313" key="6">
    <source>
        <dbReference type="EMBL" id="KAK3734876.1"/>
    </source>
</evidence>
<evidence type="ECO:0000313" key="7">
    <source>
        <dbReference type="Proteomes" id="UP001283361"/>
    </source>
</evidence>
<dbReference type="GO" id="GO:0030160">
    <property type="term" value="F:synaptic receptor adaptor activity"/>
    <property type="evidence" value="ECO:0007669"/>
    <property type="project" value="TreeGrafter"/>
</dbReference>
<feature type="compositionally biased region" description="Low complexity" evidence="3">
    <location>
        <begin position="1109"/>
        <end position="1131"/>
    </location>
</feature>
<feature type="region of interest" description="Disordered" evidence="3">
    <location>
        <begin position="1095"/>
        <end position="1152"/>
    </location>
</feature>
<feature type="compositionally biased region" description="Low complexity" evidence="3">
    <location>
        <begin position="713"/>
        <end position="725"/>
    </location>
</feature>
<feature type="region of interest" description="Disordered" evidence="3">
    <location>
        <begin position="216"/>
        <end position="237"/>
    </location>
</feature>
<dbReference type="InterPro" id="IPR013761">
    <property type="entry name" value="SAM/pointed_sf"/>
</dbReference>
<feature type="domain" description="SAM" evidence="4">
    <location>
        <begin position="1417"/>
        <end position="1480"/>
    </location>
</feature>
<dbReference type="SUPFAM" id="SSF47769">
    <property type="entry name" value="SAM/Pointed domain"/>
    <property type="match status" value="1"/>
</dbReference>
<feature type="region of interest" description="Disordered" evidence="3">
    <location>
        <begin position="525"/>
        <end position="560"/>
    </location>
</feature>